<evidence type="ECO:0000313" key="3">
    <source>
        <dbReference type="EMBL" id="GMT18257.1"/>
    </source>
</evidence>
<feature type="transmembrane region" description="Helical" evidence="1">
    <location>
        <begin position="71"/>
        <end position="90"/>
    </location>
</feature>
<feature type="chain" id="PRO_5043517935" description="Transmembrane protein" evidence="2">
    <location>
        <begin position="24"/>
        <end position="104"/>
    </location>
</feature>
<keyword evidence="2" id="KW-0732">Signal</keyword>
<gene>
    <name evidence="3" type="ORF">PFISCL1PPCAC_9554</name>
</gene>
<name>A0AAV5VHP8_9BILA</name>
<feature type="signal peptide" evidence="2">
    <location>
        <begin position="1"/>
        <end position="23"/>
    </location>
</feature>
<organism evidence="3 4">
    <name type="scientific">Pristionchus fissidentatus</name>
    <dbReference type="NCBI Taxonomy" id="1538716"/>
    <lineage>
        <taxon>Eukaryota</taxon>
        <taxon>Metazoa</taxon>
        <taxon>Ecdysozoa</taxon>
        <taxon>Nematoda</taxon>
        <taxon>Chromadorea</taxon>
        <taxon>Rhabditida</taxon>
        <taxon>Rhabditina</taxon>
        <taxon>Diplogasteromorpha</taxon>
        <taxon>Diplogasteroidea</taxon>
        <taxon>Neodiplogasteridae</taxon>
        <taxon>Pristionchus</taxon>
    </lineage>
</organism>
<dbReference type="Proteomes" id="UP001432322">
    <property type="component" value="Unassembled WGS sequence"/>
</dbReference>
<protein>
    <recommendedName>
        <fullName evidence="5">Transmembrane protein</fullName>
    </recommendedName>
</protein>
<evidence type="ECO:0008006" key="5">
    <source>
        <dbReference type="Google" id="ProtNLM"/>
    </source>
</evidence>
<sequence length="104" mass="11725">MTSSSRVLIHLLLLFLIVLMVDGSIQESTEQEQSKSEFLTRRARYGDHGEVAIDKQFKNDDTNINRTVVDVSMLSSGFVFVAIAFLIGIIRLSTRQTVTYETIV</sequence>
<reference evidence="3" key="1">
    <citation type="submission" date="2023-10" db="EMBL/GenBank/DDBJ databases">
        <title>Genome assembly of Pristionchus species.</title>
        <authorList>
            <person name="Yoshida K."/>
            <person name="Sommer R.J."/>
        </authorList>
    </citation>
    <scope>NUCLEOTIDE SEQUENCE</scope>
    <source>
        <strain evidence="3">RS5133</strain>
    </source>
</reference>
<evidence type="ECO:0000313" key="4">
    <source>
        <dbReference type="Proteomes" id="UP001432322"/>
    </source>
</evidence>
<keyword evidence="1" id="KW-0812">Transmembrane</keyword>
<dbReference type="AlphaFoldDB" id="A0AAV5VHP8"/>
<evidence type="ECO:0000256" key="2">
    <source>
        <dbReference type="SAM" id="SignalP"/>
    </source>
</evidence>
<dbReference type="EMBL" id="BTSY01000003">
    <property type="protein sequence ID" value="GMT18257.1"/>
    <property type="molecule type" value="Genomic_DNA"/>
</dbReference>
<comment type="caution">
    <text evidence="3">The sequence shown here is derived from an EMBL/GenBank/DDBJ whole genome shotgun (WGS) entry which is preliminary data.</text>
</comment>
<keyword evidence="1" id="KW-0472">Membrane</keyword>
<keyword evidence="1" id="KW-1133">Transmembrane helix</keyword>
<proteinExistence type="predicted"/>
<accession>A0AAV5VHP8</accession>
<evidence type="ECO:0000256" key="1">
    <source>
        <dbReference type="SAM" id="Phobius"/>
    </source>
</evidence>
<keyword evidence="4" id="KW-1185">Reference proteome</keyword>